<dbReference type="GO" id="GO:0030014">
    <property type="term" value="C:CCR4-NOT complex"/>
    <property type="evidence" value="ECO:0007669"/>
    <property type="project" value="InterPro"/>
</dbReference>
<evidence type="ECO:0000256" key="4">
    <source>
        <dbReference type="ARBA" id="ARBA00014872"/>
    </source>
</evidence>
<dbReference type="GO" id="GO:0005634">
    <property type="term" value="C:nucleus"/>
    <property type="evidence" value="ECO:0007669"/>
    <property type="project" value="UniProtKB-SubCell"/>
</dbReference>
<evidence type="ECO:0000256" key="5">
    <source>
        <dbReference type="ARBA" id="ARBA00022490"/>
    </source>
</evidence>
<keyword evidence="10" id="KW-0732">Signal</keyword>
<keyword evidence="7" id="KW-0943">RNA-mediated gene silencing</keyword>
<dbReference type="GO" id="GO:0031047">
    <property type="term" value="P:regulatory ncRNA-mediated gene silencing"/>
    <property type="evidence" value="ECO:0007669"/>
    <property type="project" value="UniProtKB-KW"/>
</dbReference>
<dbReference type="AlphaFoldDB" id="A0A6A4VWU7"/>
<gene>
    <name evidence="11" type="primary">cnot11</name>
    <name evidence="11" type="ORF">FJT64_004413</name>
</gene>
<evidence type="ECO:0000313" key="11">
    <source>
        <dbReference type="EMBL" id="KAF0298163.1"/>
    </source>
</evidence>
<accession>A0A6A4VWU7</accession>
<feature type="chain" id="PRO_5025616834" description="CCR4-NOT transcription complex subunit 11" evidence="10">
    <location>
        <begin position="23"/>
        <end position="378"/>
    </location>
</feature>
<evidence type="ECO:0000256" key="2">
    <source>
        <dbReference type="ARBA" id="ARBA00004496"/>
    </source>
</evidence>
<keyword evidence="9" id="KW-0539">Nucleus</keyword>
<evidence type="ECO:0000256" key="1">
    <source>
        <dbReference type="ARBA" id="ARBA00004123"/>
    </source>
</evidence>
<dbReference type="PANTHER" id="PTHR15975:SF0">
    <property type="entry name" value="CCR4-NOT TRANSCRIPTION COMPLEX SUBUNIT 11"/>
    <property type="match status" value="1"/>
</dbReference>
<comment type="subcellular location">
    <subcellularLocation>
        <location evidence="2">Cytoplasm</location>
    </subcellularLocation>
    <subcellularLocation>
        <location evidence="1">Nucleus</location>
    </subcellularLocation>
</comment>
<organism evidence="11 12">
    <name type="scientific">Amphibalanus amphitrite</name>
    <name type="common">Striped barnacle</name>
    <name type="synonym">Balanus amphitrite</name>
    <dbReference type="NCBI Taxonomy" id="1232801"/>
    <lineage>
        <taxon>Eukaryota</taxon>
        <taxon>Metazoa</taxon>
        <taxon>Ecdysozoa</taxon>
        <taxon>Arthropoda</taxon>
        <taxon>Crustacea</taxon>
        <taxon>Multicrustacea</taxon>
        <taxon>Cirripedia</taxon>
        <taxon>Thoracica</taxon>
        <taxon>Thoracicalcarea</taxon>
        <taxon>Balanomorpha</taxon>
        <taxon>Balanoidea</taxon>
        <taxon>Balanidae</taxon>
        <taxon>Amphibalaninae</taxon>
        <taxon>Amphibalanus</taxon>
    </lineage>
</organism>
<evidence type="ECO:0000256" key="6">
    <source>
        <dbReference type="ARBA" id="ARBA00023015"/>
    </source>
</evidence>
<dbReference type="GO" id="GO:0005737">
    <property type="term" value="C:cytoplasm"/>
    <property type="evidence" value="ECO:0007669"/>
    <property type="project" value="UniProtKB-SubCell"/>
</dbReference>
<dbReference type="OrthoDB" id="10265389at2759"/>
<dbReference type="PANTHER" id="PTHR15975">
    <property type="entry name" value="CCR4-NOT TRANSCRIPTION COMPLEX SUBUNIT 11"/>
    <property type="match status" value="1"/>
</dbReference>
<evidence type="ECO:0000256" key="9">
    <source>
        <dbReference type="ARBA" id="ARBA00023242"/>
    </source>
</evidence>
<reference evidence="11 12" key="1">
    <citation type="submission" date="2019-07" db="EMBL/GenBank/DDBJ databases">
        <title>Draft genome assembly of a fouling barnacle, Amphibalanus amphitrite (Darwin, 1854): The first reference genome for Thecostraca.</title>
        <authorList>
            <person name="Kim W."/>
        </authorList>
    </citation>
    <scope>NUCLEOTIDE SEQUENCE [LARGE SCALE GENOMIC DNA]</scope>
    <source>
        <strain evidence="11">SNU_AA5</strain>
        <tissue evidence="11">Soma without cirri and trophi</tissue>
    </source>
</reference>
<keyword evidence="12" id="KW-1185">Reference proteome</keyword>
<sequence length="378" mass="42234">MFCSFAVGNALVFLILQPDMLPHPHQRVVATAILYFLYKNEPIKRNPFANVFLHIMLFKKPASQLLHSELPPPAAASETSLAELETAVQERLKDVPPAARSGVSVVVPDPDLRPDASGAYSEQNVTRRTVEGVLSSPAPYAHQRLAPEFLRLAPPLHNCIDEMVYMVPTEPHEHQVAYDPSLLTAPAGVGEARQLMALAVNGPLTLQQQNQLISQLKRDLKTVYQVGVTPVKLPDLVEHNPIIAIEVLLQLMDSPQITDFFNVLVNMEMSLHSMEVVNRLTTAVELPAEFVHLYITNCIATCGAIKDRYMQNRLVRLVCVFLQSLIRNKIINVQTILIEVQAFCIDFIRIREAAALFRLLKQLDSNEHVSQLPPGQRT</sequence>
<keyword evidence="5" id="KW-0963">Cytoplasm</keyword>
<dbReference type="Proteomes" id="UP000440578">
    <property type="component" value="Unassembled WGS sequence"/>
</dbReference>
<feature type="signal peptide" evidence="10">
    <location>
        <begin position="1"/>
        <end position="22"/>
    </location>
</feature>
<comment type="caution">
    <text evidence="11">The sequence shown here is derived from an EMBL/GenBank/DDBJ whole genome shotgun (WGS) entry which is preliminary data.</text>
</comment>
<evidence type="ECO:0000256" key="10">
    <source>
        <dbReference type="SAM" id="SignalP"/>
    </source>
</evidence>
<protein>
    <recommendedName>
        <fullName evidence="4">CCR4-NOT transcription complex subunit 11</fullName>
    </recommendedName>
</protein>
<evidence type="ECO:0000313" key="12">
    <source>
        <dbReference type="Proteomes" id="UP000440578"/>
    </source>
</evidence>
<dbReference type="EMBL" id="VIIS01001441">
    <property type="protein sequence ID" value="KAF0298163.1"/>
    <property type="molecule type" value="Genomic_DNA"/>
</dbReference>
<comment type="similarity">
    <text evidence="3">Belongs to the CNOT11 family.</text>
</comment>
<keyword evidence="6" id="KW-0805">Transcription regulation</keyword>
<name>A0A6A4VWU7_AMPAM</name>
<evidence type="ECO:0000256" key="7">
    <source>
        <dbReference type="ARBA" id="ARBA00023158"/>
    </source>
</evidence>
<keyword evidence="8" id="KW-0804">Transcription</keyword>
<proteinExistence type="inferred from homology"/>
<evidence type="ECO:0000256" key="3">
    <source>
        <dbReference type="ARBA" id="ARBA00008030"/>
    </source>
</evidence>
<dbReference type="InterPro" id="IPR019312">
    <property type="entry name" value="CNOT11"/>
</dbReference>
<dbReference type="Pfam" id="PF10155">
    <property type="entry name" value="CNOT11"/>
    <property type="match status" value="1"/>
</dbReference>
<evidence type="ECO:0000256" key="8">
    <source>
        <dbReference type="ARBA" id="ARBA00023163"/>
    </source>
</evidence>